<gene>
    <name evidence="3" type="ORF">WR25_16364</name>
</gene>
<sequence length="90" mass="9496">MTSASFAPEALPMSLIALALIATAAQTPDPAPTPAADKPICRRELPIGSYLPVRTCHTKAQWAQIDEANGRAASDARRANDARSGTIPNR</sequence>
<keyword evidence="4" id="KW-1185">Reference proteome</keyword>
<evidence type="ECO:0000256" key="2">
    <source>
        <dbReference type="SAM" id="SignalP"/>
    </source>
</evidence>
<feature type="chain" id="PRO_5012787747" evidence="2">
    <location>
        <begin position="26"/>
        <end position="90"/>
    </location>
</feature>
<dbReference type="AlphaFoldDB" id="A0A2A2K5R8"/>
<evidence type="ECO:0000256" key="1">
    <source>
        <dbReference type="SAM" id="MobiDB-lite"/>
    </source>
</evidence>
<feature type="signal peptide" evidence="2">
    <location>
        <begin position="1"/>
        <end position="25"/>
    </location>
</feature>
<protein>
    <submittedName>
        <fullName evidence="3">Uncharacterized protein</fullName>
    </submittedName>
</protein>
<proteinExistence type="predicted"/>
<feature type="region of interest" description="Disordered" evidence="1">
    <location>
        <begin position="67"/>
        <end position="90"/>
    </location>
</feature>
<comment type="caution">
    <text evidence="3">The sequence shown here is derived from an EMBL/GenBank/DDBJ whole genome shotgun (WGS) entry which is preliminary data.</text>
</comment>
<accession>A0A2A2K5R8</accession>
<keyword evidence="2" id="KW-0732">Signal</keyword>
<dbReference type="EMBL" id="LIAE01009567">
    <property type="protein sequence ID" value="PAV69250.1"/>
    <property type="molecule type" value="Genomic_DNA"/>
</dbReference>
<organism evidence="3 4">
    <name type="scientific">Diploscapter pachys</name>
    <dbReference type="NCBI Taxonomy" id="2018661"/>
    <lineage>
        <taxon>Eukaryota</taxon>
        <taxon>Metazoa</taxon>
        <taxon>Ecdysozoa</taxon>
        <taxon>Nematoda</taxon>
        <taxon>Chromadorea</taxon>
        <taxon>Rhabditida</taxon>
        <taxon>Rhabditina</taxon>
        <taxon>Rhabditomorpha</taxon>
        <taxon>Rhabditoidea</taxon>
        <taxon>Rhabditidae</taxon>
        <taxon>Diploscapter</taxon>
    </lineage>
</organism>
<name>A0A2A2K5R8_9BILA</name>
<evidence type="ECO:0000313" key="4">
    <source>
        <dbReference type="Proteomes" id="UP000218231"/>
    </source>
</evidence>
<reference evidence="3 4" key="1">
    <citation type="journal article" date="2017" name="Curr. Biol.">
        <title>Genome architecture and evolution of a unichromosomal asexual nematode.</title>
        <authorList>
            <person name="Fradin H."/>
            <person name="Zegar C."/>
            <person name="Gutwein M."/>
            <person name="Lucas J."/>
            <person name="Kovtun M."/>
            <person name="Corcoran D."/>
            <person name="Baugh L.R."/>
            <person name="Kiontke K."/>
            <person name="Gunsalus K."/>
            <person name="Fitch D.H."/>
            <person name="Piano F."/>
        </authorList>
    </citation>
    <scope>NUCLEOTIDE SEQUENCE [LARGE SCALE GENOMIC DNA]</scope>
    <source>
        <strain evidence="3">PF1309</strain>
    </source>
</reference>
<dbReference type="Proteomes" id="UP000218231">
    <property type="component" value="Unassembled WGS sequence"/>
</dbReference>
<evidence type="ECO:0000313" key="3">
    <source>
        <dbReference type="EMBL" id="PAV69250.1"/>
    </source>
</evidence>